<evidence type="ECO:0000256" key="9">
    <source>
        <dbReference type="ARBA" id="ARBA00023033"/>
    </source>
</evidence>
<evidence type="ECO:0000313" key="13">
    <source>
        <dbReference type="Proteomes" id="UP000823388"/>
    </source>
</evidence>
<comment type="caution">
    <text evidence="12">The sequence shown here is derived from an EMBL/GenBank/DDBJ whole genome shotgun (WGS) entry which is preliminary data.</text>
</comment>
<evidence type="ECO:0000256" key="11">
    <source>
        <dbReference type="SAM" id="Phobius"/>
    </source>
</evidence>
<proteinExistence type="inferred from homology"/>
<keyword evidence="8" id="KW-0408">Iron</keyword>
<keyword evidence="6 11" id="KW-1133">Transmembrane helix</keyword>
<comment type="similarity">
    <text evidence="2">Belongs to the cytochrome P450 family.</text>
</comment>
<evidence type="ECO:0000256" key="8">
    <source>
        <dbReference type="ARBA" id="ARBA00023004"/>
    </source>
</evidence>
<keyword evidence="7" id="KW-0560">Oxidoreductase</keyword>
<evidence type="ECO:0000256" key="7">
    <source>
        <dbReference type="ARBA" id="ARBA00023002"/>
    </source>
</evidence>
<dbReference type="Gene3D" id="1.10.630.10">
    <property type="entry name" value="Cytochrome P450"/>
    <property type="match status" value="1"/>
</dbReference>
<dbReference type="InterPro" id="IPR050665">
    <property type="entry name" value="Cytochrome_P450_Monooxygen"/>
</dbReference>
<dbReference type="Pfam" id="PF00067">
    <property type="entry name" value="p450"/>
    <property type="match status" value="1"/>
</dbReference>
<keyword evidence="10 11" id="KW-0472">Membrane</keyword>
<sequence length="236" mass="26735">MVVGSAFAAAASVPWSLLAGGLLGLVLLWAAGQLLDRLWWQPRRLERALRAQGLRGTSYRFLTGDLKDIARMNQEAWSRPLPLRCHDIAPRVAPFLCNNIREHGKTSMSWFGRIPKVTIVDPDVAKDVLSNKFGHFEKLKFKLMTDGLANQDGEKWAKHRRILNPGFHMEKLKRMLPAFIACCEELVSRWADSLGSDGSCELDVWPELRNLKGECHFSDRIQQQLSSRKKNFPVTG</sequence>
<dbReference type="PANTHER" id="PTHR24282">
    <property type="entry name" value="CYTOCHROME P450 FAMILY MEMBER"/>
    <property type="match status" value="1"/>
</dbReference>
<evidence type="ECO:0000256" key="10">
    <source>
        <dbReference type="ARBA" id="ARBA00023136"/>
    </source>
</evidence>
<protein>
    <submittedName>
        <fullName evidence="12">Uncharacterized protein</fullName>
    </submittedName>
</protein>
<dbReference type="GO" id="GO:0004497">
    <property type="term" value="F:monooxygenase activity"/>
    <property type="evidence" value="ECO:0007669"/>
    <property type="project" value="UniProtKB-KW"/>
</dbReference>
<keyword evidence="9" id="KW-0503">Monooxygenase</keyword>
<evidence type="ECO:0000313" key="12">
    <source>
        <dbReference type="EMBL" id="KAG2590293.1"/>
    </source>
</evidence>
<accession>A0A8T0S0F5</accession>
<evidence type="ECO:0000256" key="6">
    <source>
        <dbReference type="ARBA" id="ARBA00022989"/>
    </source>
</evidence>
<dbReference type="Proteomes" id="UP000823388">
    <property type="component" value="Chromosome 5N"/>
</dbReference>
<gene>
    <name evidence="12" type="ORF">PVAP13_5NG498540</name>
</gene>
<evidence type="ECO:0000256" key="1">
    <source>
        <dbReference type="ARBA" id="ARBA00004370"/>
    </source>
</evidence>
<organism evidence="12 13">
    <name type="scientific">Panicum virgatum</name>
    <name type="common">Blackwell switchgrass</name>
    <dbReference type="NCBI Taxonomy" id="38727"/>
    <lineage>
        <taxon>Eukaryota</taxon>
        <taxon>Viridiplantae</taxon>
        <taxon>Streptophyta</taxon>
        <taxon>Embryophyta</taxon>
        <taxon>Tracheophyta</taxon>
        <taxon>Spermatophyta</taxon>
        <taxon>Magnoliopsida</taxon>
        <taxon>Liliopsida</taxon>
        <taxon>Poales</taxon>
        <taxon>Poaceae</taxon>
        <taxon>PACMAD clade</taxon>
        <taxon>Panicoideae</taxon>
        <taxon>Panicodae</taxon>
        <taxon>Paniceae</taxon>
        <taxon>Panicinae</taxon>
        <taxon>Panicum</taxon>
        <taxon>Panicum sect. Hiantes</taxon>
    </lineage>
</organism>
<feature type="transmembrane region" description="Helical" evidence="11">
    <location>
        <begin position="15"/>
        <end position="35"/>
    </location>
</feature>
<keyword evidence="4 11" id="KW-0812">Transmembrane</keyword>
<dbReference type="AlphaFoldDB" id="A0A8T0S0F5"/>
<keyword evidence="3" id="KW-0349">Heme</keyword>
<dbReference type="EMBL" id="CM029046">
    <property type="protein sequence ID" value="KAG2590293.1"/>
    <property type="molecule type" value="Genomic_DNA"/>
</dbReference>
<dbReference type="SUPFAM" id="SSF48264">
    <property type="entry name" value="Cytochrome P450"/>
    <property type="match status" value="1"/>
</dbReference>
<evidence type="ECO:0000256" key="4">
    <source>
        <dbReference type="ARBA" id="ARBA00022692"/>
    </source>
</evidence>
<name>A0A8T0S0F5_PANVG</name>
<dbReference type="GO" id="GO:0005506">
    <property type="term" value="F:iron ion binding"/>
    <property type="evidence" value="ECO:0007669"/>
    <property type="project" value="InterPro"/>
</dbReference>
<comment type="subcellular location">
    <subcellularLocation>
        <location evidence="1">Membrane</location>
    </subcellularLocation>
</comment>
<evidence type="ECO:0000256" key="3">
    <source>
        <dbReference type="ARBA" id="ARBA00022617"/>
    </source>
</evidence>
<dbReference type="GO" id="GO:0006629">
    <property type="term" value="P:lipid metabolic process"/>
    <property type="evidence" value="ECO:0007669"/>
    <property type="project" value="UniProtKB-ARBA"/>
</dbReference>
<evidence type="ECO:0000256" key="2">
    <source>
        <dbReference type="ARBA" id="ARBA00010617"/>
    </source>
</evidence>
<dbReference type="PANTHER" id="PTHR24282:SF255">
    <property type="entry name" value="CYTOCHROME P450 72A11-RELATED"/>
    <property type="match status" value="1"/>
</dbReference>
<dbReference type="GO" id="GO:0020037">
    <property type="term" value="F:heme binding"/>
    <property type="evidence" value="ECO:0007669"/>
    <property type="project" value="InterPro"/>
</dbReference>
<keyword evidence="5" id="KW-0479">Metal-binding</keyword>
<dbReference type="GO" id="GO:0016705">
    <property type="term" value="F:oxidoreductase activity, acting on paired donors, with incorporation or reduction of molecular oxygen"/>
    <property type="evidence" value="ECO:0007669"/>
    <property type="project" value="InterPro"/>
</dbReference>
<dbReference type="InterPro" id="IPR036396">
    <property type="entry name" value="Cyt_P450_sf"/>
</dbReference>
<keyword evidence="13" id="KW-1185">Reference proteome</keyword>
<reference evidence="12" key="1">
    <citation type="submission" date="2020-05" db="EMBL/GenBank/DDBJ databases">
        <title>WGS assembly of Panicum virgatum.</title>
        <authorList>
            <person name="Lovell J.T."/>
            <person name="Jenkins J."/>
            <person name="Shu S."/>
            <person name="Juenger T.E."/>
            <person name="Schmutz J."/>
        </authorList>
    </citation>
    <scope>NUCLEOTIDE SEQUENCE</scope>
    <source>
        <strain evidence="12">AP13</strain>
    </source>
</reference>
<dbReference type="GO" id="GO:0016020">
    <property type="term" value="C:membrane"/>
    <property type="evidence" value="ECO:0007669"/>
    <property type="project" value="UniProtKB-SubCell"/>
</dbReference>
<evidence type="ECO:0000256" key="5">
    <source>
        <dbReference type="ARBA" id="ARBA00022723"/>
    </source>
</evidence>
<dbReference type="InterPro" id="IPR001128">
    <property type="entry name" value="Cyt_P450"/>
</dbReference>